<dbReference type="SMART" id="SM00220">
    <property type="entry name" value="S_TKc"/>
    <property type="match status" value="1"/>
</dbReference>
<dbReference type="SUPFAM" id="SSF49879">
    <property type="entry name" value="SMAD/FHA domain"/>
    <property type="match status" value="1"/>
</dbReference>
<evidence type="ECO:0000259" key="11">
    <source>
        <dbReference type="PROSITE" id="PS50011"/>
    </source>
</evidence>
<keyword evidence="7" id="KW-0072">Autophagy</keyword>
<keyword evidence="5 9" id="KW-0547">Nucleotide-binding</keyword>
<dbReference type="PROSITE" id="PS50006">
    <property type="entry name" value="FHA_DOMAIN"/>
    <property type="match status" value="1"/>
</dbReference>
<dbReference type="EMBL" id="LVCJ01000141">
    <property type="protein sequence ID" value="OAL22147.1"/>
    <property type="molecule type" value="Genomic_DNA"/>
</dbReference>
<dbReference type="OrthoDB" id="4129984at2759"/>
<dbReference type="GO" id="GO:0004674">
    <property type="term" value="F:protein serine/threonine kinase activity"/>
    <property type="evidence" value="ECO:0007669"/>
    <property type="project" value="InterPro"/>
</dbReference>
<evidence type="ECO:0000256" key="8">
    <source>
        <dbReference type="ARBA" id="ARBA00030237"/>
    </source>
</evidence>
<dbReference type="SUPFAM" id="SSF56112">
    <property type="entry name" value="Protein kinase-like (PK-like)"/>
    <property type="match status" value="1"/>
</dbReference>
<evidence type="ECO:0000256" key="2">
    <source>
        <dbReference type="ARBA" id="ARBA00005575"/>
    </source>
</evidence>
<evidence type="ECO:0000256" key="3">
    <source>
        <dbReference type="ARBA" id="ARBA00018572"/>
    </source>
</evidence>
<dbReference type="GO" id="GO:0034045">
    <property type="term" value="C:phagophore assembly site membrane"/>
    <property type="evidence" value="ECO:0007669"/>
    <property type="project" value="UniProtKB-SubCell"/>
</dbReference>
<proteinExistence type="inferred from homology"/>
<dbReference type="InterPro" id="IPR000253">
    <property type="entry name" value="FHA_dom"/>
</dbReference>
<gene>
    <name evidence="12" type="ORF">AYO20_11247</name>
</gene>
<dbReference type="PROSITE" id="PS00108">
    <property type="entry name" value="PROTEIN_KINASE_ST"/>
    <property type="match status" value="1"/>
</dbReference>
<dbReference type="PANTHER" id="PTHR24348:SF68">
    <property type="entry name" value="SERINE_THREONINE-PROTEIN KINASE ATG1C"/>
    <property type="match status" value="1"/>
</dbReference>
<dbReference type="GO" id="GO:0010506">
    <property type="term" value="P:regulation of autophagy"/>
    <property type="evidence" value="ECO:0007669"/>
    <property type="project" value="InterPro"/>
</dbReference>
<evidence type="ECO:0000313" key="13">
    <source>
        <dbReference type="Proteomes" id="UP000185904"/>
    </source>
</evidence>
<feature type="domain" description="Protein kinase" evidence="11">
    <location>
        <begin position="211"/>
        <end position="494"/>
    </location>
</feature>
<dbReference type="InterPro" id="IPR008984">
    <property type="entry name" value="SMAD_FHA_dom_sf"/>
</dbReference>
<dbReference type="Proteomes" id="UP000185904">
    <property type="component" value="Unassembled WGS sequence"/>
</dbReference>
<dbReference type="PANTHER" id="PTHR24348">
    <property type="entry name" value="SERINE/THREONINE-PROTEIN KINASE UNC-51-RELATED"/>
    <property type="match status" value="1"/>
</dbReference>
<dbReference type="GeneID" id="34594631"/>
<dbReference type="InterPro" id="IPR011009">
    <property type="entry name" value="Kinase-like_dom_sf"/>
</dbReference>
<comment type="caution">
    <text evidence="12">The sequence shown here is derived from an EMBL/GenBank/DDBJ whole genome shotgun (WGS) entry which is preliminary data.</text>
</comment>
<evidence type="ECO:0000256" key="4">
    <source>
        <dbReference type="ARBA" id="ARBA00019599"/>
    </source>
</evidence>
<sequence length="511" mass="56887">MPAYLASRENTVVMLTSKTVDAYNALTLEHNKKFVPAPTIILDAEDSVEDSHRTPEPTPLREVCLTITLDDLPYDPCEGWIFGSDPESCFVVLNERPSGGGISAKHFSLDYNWENGSLILNDLSSHGTVVISRVFGDHTLRRNSLPINTGDIIQASLVRLEVCIPDRGLQKGAFERKWHTCRAEREQAIPRIGNLVIERPAPSTAFDTNKLGLSDPIGSGSFSEVRRAIDCRGNIFAVKIFKSAPRDPKYLHSEQKILRELNHENIIRIFDDKFVDSLKTKGTPYFVLEYCQEGSLSSKGLLGPLETTVVMGQVCDGVEYMHSKGLVHRDLKPENVLLTSWAPARVKIGDFGLAQDEKILQTFCGTPMFVAPEICYDMALHHSKSDDTSSTMSTIILRTTDDSPGPGGMQASTAKYSNRVDVWSILVMMLFYAREGNLPDDCSLANIRQYHTEILEYSQKPVKPTWSRHIDLVRHSIALNPLERPSIQQLQTGFSKLRDSGTADPTGVHDA</sequence>
<dbReference type="GO" id="GO:0006914">
    <property type="term" value="P:autophagy"/>
    <property type="evidence" value="ECO:0007669"/>
    <property type="project" value="UniProtKB-KW"/>
</dbReference>
<comment type="similarity">
    <text evidence="2">Belongs to the protein kinase superfamily. CAMK Ser/Thr protein kinase family. CHEK2 subfamily.</text>
</comment>
<accession>A0A178BXT5</accession>
<evidence type="ECO:0000256" key="5">
    <source>
        <dbReference type="ARBA" id="ARBA00022741"/>
    </source>
</evidence>
<reference evidence="12 13" key="1">
    <citation type="submission" date="2016-03" db="EMBL/GenBank/DDBJ databases">
        <title>The draft genome sequence of Fonsecaea nubica causative agent of cutaneous subcutaneous infection in human host.</title>
        <authorList>
            <person name="Costa F."/>
            <person name="Sybren D.H."/>
            <person name="Raittz R.T."/>
            <person name="Weiss V.A."/>
            <person name="Leao A.C."/>
            <person name="Gomes R."/>
            <person name="De Souza E.M."/>
            <person name="Pedrosa F.O."/>
            <person name="Steffens M.B."/>
            <person name="Bombassaro A."/>
            <person name="Tadra-Sfeir M.Z."/>
            <person name="Moreno L.F."/>
            <person name="Najafzadeh M.J."/>
            <person name="Felipe M.S."/>
            <person name="Teixeira M."/>
            <person name="Sun J."/>
            <person name="Xi L."/>
            <person name="Castro M.A."/>
            <person name="Vicente V.A."/>
        </authorList>
    </citation>
    <scope>NUCLEOTIDE SEQUENCE [LARGE SCALE GENOMIC DNA]</scope>
    <source>
        <strain evidence="12 13">CBS 269.64</strain>
    </source>
</reference>
<keyword evidence="13" id="KW-1185">Reference proteome</keyword>
<dbReference type="Pfam" id="PF00498">
    <property type="entry name" value="FHA"/>
    <property type="match status" value="1"/>
</dbReference>
<evidence type="ECO:0000256" key="9">
    <source>
        <dbReference type="PROSITE-ProRule" id="PRU10141"/>
    </source>
</evidence>
<keyword evidence="6 9" id="KW-0067">ATP-binding</keyword>
<dbReference type="Gene3D" id="2.60.200.20">
    <property type="match status" value="1"/>
</dbReference>
<name>A0A178BXT5_9EURO</name>
<feature type="domain" description="FHA" evidence="10">
    <location>
        <begin position="80"/>
        <end position="135"/>
    </location>
</feature>
<dbReference type="InterPro" id="IPR045269">
    <property type="entry name" value="Atg1-like"/>
</dbReference>
<evidence type="ECO:0000256" key="1">
    <source>
        <dbReference type="ARBA" id="ARBA00004623"/>
    </source>
</evidence>
<dbReference type="Gene3D" id="3.30.200.20">
    <property type="entry name" value="Phosphorylase Kinase, domain 1"/>
    <property type="match status" value="1"/>
</dbReference>
<dbReference type="Gene3D" id="1.10.510.10">
    <property type="entry name" value="Transferase(Phosphotransferase) domain 1"/>
    <property type="match status" value="1"/>
</dbReference>
<dbReference type="AlphaFoldDB" id="A0A178BXT5"/>
<dbReference type="GO" id="GO:0005524">
    <property type="term" value="F:ATP binding"/>
    <property type="evidence" value="ECO:0007669"/>
    <property type="project" value="UniProtKB-UniRule"/>
</dbReference>
<evidence type="ECO:0000313" key="12">
    <source>
        <dbReference type="EMBL" id="OAL22147.1"/>
    </source>
</evidence>
<dbReference type="RefSeq" id="XP_022494541.1">
    <property type="nucleotide sequence ID" value="XM_022649499.1"/>
</dbReference>
<protein>
    <recommendedName>
        <fullName evidence="3">Serine/threonine-protein kinase ATG1</fullName>
    </recommendedName>
    <alternativeName>
        <fullName evidence="8">Autophagy-related protein 1</fullName>
    </alternativeName>
    <alternativeName>
        <fullName evidence="4">Serine/threonine-protein kinase atg1</fullName>
    </alternativeName>
</protein>
<dbReference type="InterPro" id="IPR017441">
    <property type="entry name" value="Protein_kinase_ATP_BS"/>
</dbReference>
<dbReference type="InterPro" id="IPR008271">
    <property type="entry name" value="Ser/Thr_kinase_AS"/>
</dbReference>
<dbReference type="PROSITE" id="PS50011">
    <property type="entry name" value="PROTEIN_KINASE_DOM"/>
    <property type="match status" value="1"/>
</dbReference>
<evidence type="ECO:0000256" key="6">
    <source>
        <dbReference type="ARBA" id="ARBA00022840"/>
    </source>
</evidence>
<evidence type="ECO:0000256" key="7">
    <source>
        <dbReference type="ARBA" id="ARBA00023006"/>
    </source>
</evidence>
<organism evidence="12 13">
    <name type="scientific">Fonsecaea nubica</name>
    <dbReference type="NCBI Taxonomy" id="856822"/>
    <lineage>
        <taxon>Eukaryota</taxon>
        <taxon>Fungi</taxon>
        <taxon>Dikarya</taxon>
        <taxon>Ascomycota</taxon>
        <taxon>Pezizomycotina</taxon>
        <taxon>Eurotiomycetes</taxon>
        <taxon>Chaetothyriomycetidae</taxon>
        <taxon>Chaetothyriales</taxon>
        <taxon>Herpotrichiellaceae</taxon>
        <taxon>Fonsecaea</taxon>
    </lineage>
</organism>
<dbReference type="Pfam" id="PF00069">
    <property type="entry name" value="Pkinase"/>
    <property type="match status" value="1"/>
</dbReference>
<feature type="binding site" evidence="9">
    <location>
        <position position="239"/>
    </location>
    <ligand>
        <name>ATP</name>
        <dbReference type="ChEBI" id="CHEBI:30616"/>
    </ligand>
</feature>
<dbReference type="InterPro" id="IPR000719">
    <property type="entry name" value="Prot_kinase_dom"/>
</dbReference>
<comment type="subcellular location">
    <subcellularLocation>
        <location evidence="1">Preautophagosomal structure membrane</location>
        <topology evidence="1">Peripheral membrane protein</topology>
    </subcellularLocation>
</comment>
<evidence type="ECO:0000259" key="10">
    <source>
        <dbReference type="PROSITE" id="PS50006"/>
    </source>
</evidence>
<dbReference type="PROSITE" id="PS00107">
    <property type="entry name" value="PROTEIN_KINASE_ATP"/>
    <property type="match status" value="1"/>
</dbReference>